<keyword evidence="2" id="KW-1185">Reference proteome</keyword>
<proteinExistence type="predicted"/>
<dbReference type="RefSeq" id="WP_090618174.1">
    <property type="nucleotide sequence ID" value="NZ_FOFD01000003.1"/>
</dbReference>
<dbReference type="EMBL" id="FOFD01000003">
    <property type="protein sequence ID" value="SEQ88945.1"/>
    <property type="molecule type" value="Genomic_DNA"/>
</dbReference>
<dbReference type="InterPro" id="IPR046345">
    <property type="entry name" value="TraB_PrgY-like"/>
</dbReference>
<accession>A0A1H9JQR8</accession>
<organism evidence="1 2">
    <name type="scientific">Natrinema salaciae</name>
    <dbReference type="NCBI Taxonomy" id="1186196"/>
    <lineage>
        <taxon>Archaea</taxon>
        <taxon>Methanobacteriati</taxon>
        <taxon>Methanobacteriota</taxon>
        <taxon>Stenosarchaea group</taxon>
        <taxon>Halobacteria</taxon>
        <taxon>Halobacteriales</taxon>
        <taxon>Natrialbaceae</taxon>
        <taxon>Natrinema</taxon>
    </lineage>
</organism>
<dbReference type="PANTHER" id="PTHR21530">
    <property type="entry name" value="PHEROMONE SHUTDOWN PROTEIN"/>
    <property type="match status" value="1"/>
</dbReference>
<dbReference type="PANTHER" id="PTHR21530:SF7">
    <property type="entry name" value="TRAB DOMAIN-CONTAINING PROTEIN"/>
    <property type="match status" value="1"/>
</dbReference>
<dbReference type="OrthoDB" id="185689at2157"/>
<dbReference type="STRING" id="1186196.SAMN04489841_2645"/>
<dbReference type="CDD" id="cd14726">
    <property type="entry name" value="TraB_PrgY-like"/>
    <property type="match status" value="1"/>
</dbReference>
<protein>
    <submittedName>
        <fullName evidence="1">TraB family protein</fullName>
    </submittedName>
</protein>
<dbReference type="InterPro" id="IPR002816">
    <property type="entry name" value="TraB/PrgY/GumN_fam"/>
</dbReference>
<dbReference type="Pfam" id="PF01963">
    <property type="entry name" value="TraB_PrgY_gumN"/>
    <property type="match status" value="1"/>
</dbReference>
<dbReference type="AlphaFoldDB" id="A0A1H9JQR8"/>
<evidence type="ECO:0000313" key="2">
    <source>
        <dbReference type="Proteomes" id="UP000199114"/>
    </source>
</evidence>
<gene>
    <name evidence="1" type="ORF">SAMN04489841_2645</name>
</gene>
<name>A0A1H9JQR8_9EURY</name>
<sequence>MSDHGTITLVPSVHFSPTHRRRVRNTIREAAPDLVAVELDESRFERLERVADPDLDDLFRDLSPPTAVAYATLRAIQRTVVRLYGLDPEQTDMEAAIETAAERDTDVALIDDPIDETLAALSSRLGPMTIPKTMLRMQSMGPEAYADQVELLATPFEEISSGDDVQPAIDHLRRVVPDVATVMIDRRDRSMAARLHALCRDGHDVVAVIGAGHHNGVRRRLDDLEANDENRDPTVTVPIRSPERTVTRIPID</sequence>
<dbReference type="Proteomes" id="UP000199114">
    <property type="component" value="Unassembled WGS sequence"/>
</dbReference>
<evidence type="ECO:0000313" key="1">
    <source>
        <dbReference type="EMBL" id="SEQ88945.1"/>
    </source>
</evidence>
<reference evidence="2" key="1">
    <citation type="submission" date="2016-10" db="EMBL/GenBank/DDBJ databases">
        <authorList>
            <person name="Varghese N."/>
            <person name="Submissions S."/>
        </authorList>
    </citation>
    <scope>NUCLEOTIDE SEQUENCE [LARGE SCALE GENOMIC DNA]</scope>
    <source>
        <strain evidence="2">DSM 25055</strain>
    </source>
</reference>